<evidence type="ECO:0000313" key="2">
    <source>
        <dbReference type="Proteomes" id="UP000565286"/>
    </source>
</evidence>
<dbReference type="AlphaFoldDB" id="A0A7W6CA34"/>
<proteinExistence type="predicted"/>
<dbReference type="EMBL" id="JACIDV010000018">
    <property type="protein sequence ID" value="MBB3948460.1"/>
    <property type="molecule type" value="Genomic_DNA"/>
</dbReference>
<organism evidence="1 2">
    <name type="scientific">Rhizobium skierniewicense</name>
    <dbReference type="NCBI Taxonomy" id="984260"/>
    <lineage>
        <taxon>Bacteria</taxon>
        <taxon>Pseudomonadati</taxon>
        <taxon>Pseudomonadota</taxon>
        <taxon>Alphaproteobacteria</taxon>
        <taxon>Hyphomicrobiales</taxon>
        <taxon>Rhizobiaceae</taxon>
        <taxon>Rhizobium/Agrobacterium group</taxon>
        <taxon>Rhizobium</taxon>
    </lineage>
</organism>
<name>A0A7W6CA34_9HYPH</name>
<sequence length="70" mass="8148">MSRYEVEVKSETRIDPEAVIGFDPPLRTYFITAFPDEETDEPYLWLGTRIEEFPSLEALMCGQKAFRLSD</sequence>
<accession>A0A7W6CA34</accession>
<dbReference type="Proteomes" id="UP000565286">
    <property type="component" value="Unassembled WGS sequence"/>
</dbReference>
<protein>
    <submittedName>
        <fullName evidence="1">Uncharacterized protein</fullName>
    </submittedName>
</protein>
<comment type="caution">
    <text evidence="1">The sequence shown here is derived from an EMBL/GenBank/DDBJ whole genome shotgun (WGS) entry which is preliminary data.</text>
</comment>
<evidence type="ECO:0000313" key="1">
    <source>
        <dbReference type="EMBL" id="MBB3948460.1"/>
    </source>
</evidence>
<reference evidence="1 2" key="1">
    <citation type="submission" date="2020-08" db="EMBL/GenBank/DDBJ databases">
        <title>Genomic Encyclopedia of Type Strains, Phase IV (KMG-IV): sequencing the most valuable type-strain genomes for metagenomic binning, comparative biology and taxonomic classification.</title>
        <authorList>
            <person name="Goeker M."/>
        </authorList>
    </citation>
    <scope>NUCLEOTIDE SEQUENCE [LARGE SCALE GENOMIC DNA]</scope>
    <source>
        <strain evidence="1 2">DSM 26438</strain>
    </source>
</reference>
<dbReference type="RefSeq" id="WP_234911053.1">
    <property type="nucleotide sequence ID" value="NZ_JACIDV010000018.1"/>
</dbReference>
<gene>
    <name evidence="1" type="ORF">GGQ73_004447</name>
</gene>
<keyword evidence="2" id="KW-1185">Reference proteome</keyword>